<evidence type="ECO:0000256" key="1">
    <source>
        <dbReference type="SAM" id="MobiDB-lite"/>
    </source>
</evidence>
<evidence type="ECO:0000313" key="3">
    <source>
        <dbReference type="EMBL" id="CAF4993873.1"/>
    </source>
</evidence>
<feature type="non-terminal residue" evidence="2">
    <location>
        <position position="1"/>
    </location>
</feature>
<dbReference type="Proteomes" id="UP000663873">
    <property type="component" value="Unassembled WGS sequence"/>
</dbReference>
<keyword evidence="5" id="KW-1185">Reference proteome</keyword>
<evidence type="ECO:0000313" key="5">
    <source>
        <dbReference type="Proteomes" id="UP000663873"/>
    </source>
</evidence>
<dbReference type="EMBL" id="CAJOBP010099381">
    <property type="protein sequence ID" value="CAF4971730.1"/>
    <property type="molecule type" value="Genomic_DNA"/>
</dbReference>
<dbReference type="EMBL" id="CAJOBR010031129">
    <property type="protein sequence ID" value="CAF4993873.1"/>
    <property type="molecule type" value="Genomic_DNA"/>
</dbReference>
<protein>
    <submittedName>
        <fullName evidence="2">Uncharacterized protein</fullName>
    </submittedName>
</protein>
<feature type="compositionally biased region" description="Acidic residues" evidence="1">
    <location>
        <begin position="30"/>
        <end position="39"/>
    </location>
</feature>
<dbReference type="EMBL" id="CAJOBR010072768">
    <property type="protein sequence ID" value="CAF5104776.1"/>
    <property type="molecule type" value="Genomic_DNA"/>
</dbReference>
<dbReference type="Proteomes" id="UP000663848">
    <property type="component" value="Unassembled WGS sequence"/>
</dbReference>
<feature type="compositionally biased region" description="Basic residues" evidence="1">
    <location>
        <begin position="1"/>
        <end position="11"/>
    </location>
</feature>
<evidence type="ECO:0000313" key="2">
    <source>
        <dbReference type="EMBL" id="CAF4971730.1"/>
    </source>
</evidence>
<name>A0A821YY17_9BILA</name>
<accession>A0A821YY17</accession>
<feature type="region of interest" description="Disordered" evidence="1">
    <location>
        <begin position="1"/>
        <end position="39"/>
    </location>
</feature>
<dbReference type="AlphaFoldDB" id="A0A821YY17"/>
<proteinExistence type="predicted"/>
<comment type="caution">
    <text evidence="2">The sequence shown here is derived from an EMBL/GenBank/DDBJ whole genome shotgun (WGS) entry which is preliminary data.</text>
</comment>
<gene>
    <name evidence="3" type="ORF">QYT958_LOCUS37399</name>
    <name evidence="4" type="ORF">QYT958_LOCUS45039</name>
    <name evidence="2" type="ORF">UJA718_LOCUS48795</name>
</gene>
<organism evidence="2 5">
    <name type="scientific">Rotaria socialis</name>
    <dbReference type="NCBI Taxonomy" id="392032"/>
    <lineage>
        <taxon>Eukaryota</taxon>
        <taxon>Metazoa</taxon>
        <taxon>Spiralia</taxon>
        <taxon>Gnathifera</taxon>
        <taxon>Rotifera</taxon>
        <taxon>Eurotatoria</taxon>
        <taxon>Bdelloidea</taxon>
        <taxon>Philodinida</taxon>
        <taxon>Philodinidae</taxon>
        <taxon>Rotaria</taxon>
    </lineage>
</organism>
<evidence type="ECO:0000313" key="4">
    <source>
        <dbReference type="EMBL" id="CAF5104776.1"/>
    </source>
</evidence>
<feature type="compositionally biased region" description="Low complexity" evidence="1">
    <location>
        <begin position="20"/>
        <end position="29"/>
    </location>
</feature>
<sequence>IPIVWKRAKSKHVQDDDNSTSESNSSTSESDFDDSDDETIEEKDSFIAQLFAFMDDRGKLKPMINMYSSR</sequence>
<reference evidence="2" key="1">
    <citation type="submission" date="2021-02" db="EMBL/GenBank/DDBJ databases">
        <authorList>
            <person name="Nowell W R."/>
        </authorList>
    </citation>
    <scope>NUCLEOTIDE SEQUENCE</scope>
</reference>